<dbReference type="RefSeq" id="WP_187754754.1">
    <property type="nucleotide sequence ID" value="NZ_JABURY010000006.1"/>
</dbReference>
<keyword evidence="4" id="KW-1185">Reference proteome</keyword>
<dbReference type="InterPro" id="IPR043088">
    <property type="entry name" value="Adhesin_E"/>
</dbReference>
<organism evidence="3 4">
    <name type="scientific">Frischella japonica</name>
    <dbReference type="NCBI Taxonomy" id="2741544"/>
    <lineage>
        <taxon>Bacteria</taxon>
        <taxon>Pseudomonadati</taxon>
        <taxon>Pseudomonadota</taxon>
        <taxon>Gammaproteobacteria</taxon>
        <taxon>Orbales</taxon>
        <taxon>Orbaceae</taxon>
        <taxon>Frischella</taxon>
    </lineage>
</organism>
<evidence type="ECO:0000313" key="4">
    <source>
        <dbReference type="Proteomes" id="UP000651208"/>
    </source>
</evidence>
<dbReference type="InterPro" id="IPR031939">
    <property type="entry name" value="Adhesin_E-like"/>
</dbReference>
<name>A0ABR7QVT2_9GAMM</name>
<sequence>MKKKPNYLIQILVTLSILCASNTAFAGDIDTNEKIRSLDDPRVPSRYLPLEKMNISDYVGYSFVDRTSVKLHPYNPLIRTYVRIINYSRALSQDKEDSEQGFSYRSQVIHEYVNCDKKEYARGLIQFYENYFGEGQLEDSNNTPKRLIATFPKTKARQNLQVICSLPLNN</sequence>
<accession>A0ABR7QVT2</accession>
<dbReference type="EMBL" id="JABURY010000006">
    <property type="protein sequence ID" value="MBC9130324.1"/>
    <property type="molecule type" value="Genomic_DNA"/>
</dbReference>
<comment type="caution">
    <text evidence="3">The sequence shown here is derived from an EMBL/GenBank/DDBJ whole genome shotgun (WGS) entry which is preliminary data.</text>
</comment>
<protein>
    <recommendedName>
        <fullName evidence="2">Surface-adhesin protein E-like domain-containing protein</fullName>
    </recommendedName>
</protein>
<reference evidence="3 4" key="1">
    <citation type="submission" date="2020-06" db="EMBL/GenBank/DDBJ databases">
        <title>Frischella cerana isolated from Apis cerana gut homogenate.</title>
        <authorList>
            <person name="Wolter L.A."/>
            <person name="Suenami S."/>
            <person name="Miyazaki R."/>
        </authorList>
    </citation>
    <scope>NUCLEOTIDE SEQUENCE [LARGE SCALE GENOMIC DNA]</scope>
    <source>
        <strain evidence="3 4">Ac13</strain>
    </source>
</reference>
<evidence type="ECO:0000313" key="3">
    <source>
        <dbReference type="EMBL" id="MBC9130324.1"/>
    </source>
</evidence>
<proteinExistence type="predicted"/>
<feature type="chain" id="PRO_5045951970" description="Surface-adhesin protein E-like domain-containing protein" evidence="1">
    <location>
        <begin position="27"/>
        <end position="170"/>
    </location>
</feature>
<evidence type="ECO:0000256" key="1">
    <source>
        <dbReference type="SAM" id="SignalP"/>
    </source>
</evidence>
<dbReference type="Pfam" id="PF16747">
    <property type="entry name" value="Adhesin_E"/>
    <property type="match status" value="1"/>
</dbReference>
<dbReference type="Proteomes" id="UP000651208">
    <property type="component" value="Unassembled WGS sequence"/>
</dbReference>
<feature type="domain" description="Surface-adhesin protein E-like" evidence="2">
    <location>
        <begin position="57"/>
        <end position="165"/>
    </location>
</feature>
<gene>
    <name evidence="3" type="ORF">FcAc13_03260</name>
</gene>
<evidence type="ECO:0000259" key="2">
    <source>
        <dbReference type="Pfam" id="PF16747"/>
    </source>
</evidence>
<keyword evidence="1" id="KW-0732">Signal</keyword>
<feature type="signal peptide" evidence="1">
    <location>
        <begin position="1"/>
        <end position="26"/>
    </location>
</feature>
<dbReference type="Gene3D" id="2.40.128.710">
    <property type="entry name" value="Surface-adhesin protein E"/>
    <property type="match status" value="1"/>
</dbReference>